<reference evidence="2 3" key="1">
    <citation type="submission" date="2014-09" db="EMBL/GenBank/DDBJ databases">
        <title>Genome sequencing of Methyloceanibacter caenitepidi Gela4.</title>
        <authorList>
            <person name="Takeuchi M."/>
            <person name="Susumu S."/>
            <person name="Kamagata Y."/>
            <person name="Oshima K."/>
            <person name="Hattori M."/>
            <person name="Iwasaki W."/>
        </authorList>
    </citation>
    <scope>NUCLEOTIDE SEQUENCE [LARGE SCALE GENOMIC DNA]</scope>
    <source>
        <strain evidence="2 3">Gela4</strain>
    </source>
</reference>
<evidence type="ECO:0000313" key="2">
    <source>
        <dbReference type="EMBL" id="BAQ15652.1"/>
    </source>
</evidence>
<dbReference type="Proteomes" id="UP000031643">
    <property type="component" value="Chromosome"/>
</dbReference>
<keyword evidence="1" id="KW-1133">Transmembrane helix</keyword>
<dbReference type="HOGENOM" id="CLU_1729236_0_0_5"/>
<feature type="transmembrane region" description="Helical" evidence="1">
    <location>
        <begin position="20"/>
        <end position="40"/>
    </location>
</feature>
<dbReference type="AlphaFoldDB" id="A0A0A8JZ83"/>
<evidence type="ECO:0000256" key="1">
    <source>
        <dbReference type="SAM" id="Phobius"/>
    </source>
</evidence>
<gene>
    <name evidence="2" type="ORF">GL4_0182</name>
</gene>
<dbReference type="OrthoDB" id="7024310at2"/>
<keyword evidence="1" id="KW-0812">Transmembrane</keyword>
<sequence length="151" mass="16592">MADSVKAFSRVFLTRLLKGLLAIAAFGLLLWVGITVYRHWTYDRHVKKVAVSVTVHPQGAGAICSDARDRPLFVDIVNNSPKTVEEISFRLRAQRKGDTTNLASRRAYNSNKILKPGEAWGGCLPAVLQDGVSVDPLGLEWSVGGRIVTFE</sequence>
<organism evidence="2 3">
    <name type="scientific">Methyloceanibacter caenitepidi</name>
    <dbReference type="NCBI Taxonomy" id="1384459"/>
    <lineage>
        <taxon>Bacteria</taxon>
        <taxon>Pseudomonadati</taxon>
        <taxon>Pseudomonadota</taxon>
        <taxon>Alphaproteobacteria</taxon>
        <taxon>Hyphomicrobiales</taxon>
        <taxon>Hyphomicrobiaceae</taxon>
        <taxon>Methyloceanibacter</taxon>
    </lineage>
</organism>
<keyword evidence="3" id="KW-1185">Reference proteome</keyword>
<dbReference type="RefSeq" id="WP_045363517.1">
    <property type="nucleotide sequence ID" value="NZ_AP014648.1"/>
</dbReference>
<evidence type="ECO:0000313" key="3">
    <source>
        <dbReference type="Proteomes" id="UP000031643"/>
    </source>
</evidence>
<name>A0A0A8JZ83_9HYPH</name>
<proteinExistence type="predicted"/>
<dbReference type="EMBL" id="AP014648">
    <property type="protein sequence ID" value="BAQ15652.1"/>
    <property type="molecule type" value="Genomic_DNA"/>
</dbReference>
<dbReference type="KEGG" id="mcg:GL4_0182"/>
<accession>A0A0A8JZ83</accession>
<protein>
    <submittedName>
        <fullName evidence="2">Uncharacterized protein</fullName>
    </submittedName>
</protein>
<keyword evidence="1" id="KW-0472">Membrane</keyword>